<comment type="caution">
    <text evidence="2">The sequence shown here is derived from an EMBL/GenBank/DDBJ whole genome shotgun (WGS) entry which is preliminary data.</text>
</comment>
<dbReference type="AlphaFoldDB" id="A0A917DJC2"/>
<name>A0A917DJC2_9HYPH</name>
<protein>
    <submittedName>
        <fullName evidence="2">Uncharacterized protein</fullName>
    </submittedName>
</protein>
<reference evidence="2" key="1">
    <citation type="journal article" date="2014" name="Int. J. Syst. Evol. Microbiol.">
        <title>Complete genome sequence of Corynebacterium casei LMG S-19264T (=DSM 44701T), isolated from a smear-ripened cheese.</title>
        <authorList>
            <consortium name="US DOE Joint Genome Institute (JGI-PGF)"/>
            <person name="Walter F."/>
            <person name="Albersmeier A."/>
            <person name="Kalinowski J."/>
            <person name="Ruckert C."/>
        </authorList>
    </citation>
    <scope>NUCLEOTIDE SEQUENCE</scope>
    <source>
        <strain evidence="2">CGMCC 1.15493</strain>
    </source>
</reference>
<organism evidence="2 3">
    <name type="scientific">Aureimonas glaciei</name>
    <dbReference type="NCBI Taxonomy" id="1776957"/>
    <lineage>
        <taxon>Bacteria</taxon>
        <taxon>Pseudomonadati</taxon>
        <taxon>Pseudomonadota</taxon>
        <taxon>Alphaproteobacteria</taxon>
        <taxon>Hyphomicrobiales</taxon>
        <taxon>Aurantimonadaceae</taxon>
        <taxon>Aureimonas</taxon>
    </lineage>
</organism>
<accession>A0A917DJC2</accession>
<dbReference type="EMBL" id="BMJJ01000018">
    <property type="protein sequence ID" value="GGD41788.1"/>
    <property type="molecule type" value="Genomic_DNA"/>
</dbReference>
<sequence length="97" mass="10293">MIAAPKTAADYADRAIDCQFAMETAFQDLARRAEFAGWTEDDVSAALLELARSHIKGIIADRKTAVDLAEADKQGQPPASSVSTVGGEPRSEVITDA</sequence>
<reference evidence="2" key="2">
    <citation type="submission" date="2020-09" db="EMBL/GenBank/DDBJ databases">
        <authorList>
            <person name="Sun Q."/>
            <person name="Zhou Y."/>
        </authorList>
    </citation>
    <scope>NUCLEOTIDE SEQUENCE</scope>
    <source>
        <strain evidence="2">CGMCC 1.15493</strain>
    </source>
</reference>
<gene>
    <name evidence="2" type="ORF">GCM10011335_50590</name>
</gene>
<dbReference type="RefSeq" id="WP_188855213.1">
    <property type="nucleotide sequence ID" value="NZ_BMJJ01000018.1"/>
</dbReference>
<proteinExistence type="predicted"/>
<dbReference type="Proteomes" id="UP000613160">
    <property type="component" value="Unassembled WGS sequence"/>
</dbReference>
<evidence type="ECO:0000313" key="3">
    <source>
        <dbReference type="Proteomes" id="UP000613160"/>
    </source>
</evidence>
<feature type="region of interest" description="Disordered" evidence="1">
    <location>
        <begin position="69"/>
        <end position="97"/>
    </location>
</feature>
<keyword evidence="3" id="KW-1185">Reference proteome</keyword>
<evidence type="ECO:0000313" key="2">
    <source>
        <dbReference type="EMBL" id="GGD41788.1"/>
    </source>
</evidence>
<evidence type="ECO:0000256" key="1">
    <source>
        <dbReference type="SAM" id="MobiDB-lite"/>
    </source>
</evidence>